<dbReference type="InterPro" id="IPR016169">
    <property type="entry name" value="FAD-bd_PCMH_sub2"/>
</dbReference>
<dbReference type="InterPro" id="IPR016166">
    <property type="entry name" value="FAD-bd_PCMH"/>
</dbReference>
<gene>
    <name evidence="7" type="ORF">GME7327_g</name>
</gene>
<name>M9Z6A8_9AGAR</name>
<keyword evidence="4" id="KW-0560">Oxidoreductase</keyword>
<accession>M9Z6A8</accession>
<dbReference type="Gene3D" id="3.30.465.10">
    <property type="match status" value="1"/>
</dbReference>
<dbReference type="GO" id="GO:0071949">
    <property type="term" value="F:FAD binding"/>
    <property type="evidence" value="ECO:0007669"/>
    <property type="project" value="InterPro"/>
</dbReference>
<organism evidence="7">
    <name type="scientific">Volvariella volvacea</name>
    <dbReference type="NCBI Taxonomy" id="36659"/>
    <lineage>
        <taxon>Eukaryota</taxon>
        <taxon>Fungi</taxon>
        <taxon>Dikarya</taxon>
        <taxon>Basidiomycota</taxon>
        <taxon>Agaricomycotina</taxon>
        <taxon>Agaricomycetes</taxon>
        <taxon>Agaricomycetidae</taxon>
        <taxon>Agaricales</taxon>
        <taxon>Pluteineae</taxon>
        <taxon>Pluteaceae</taxon>
        <taxon>Volvariella</taxon>
    </lineage>
</organism>
<protein>
    <submittedName>
        <fullName evidence="7">FAD-binding protein</fullName>
    </submittedName>
</protein>
<evidence type="ECO:0000256" key="3">
    <source>
        <dbReference type="ARBA" id="ARBA00022827"/>
    </source>
</evidence>
<keyword evidence="2" id="KW-0285">Flavoprotein</keyword>
<feature type="signal peptide" evidence="5">
    <location>
        <begin position="1"/>
        <end position="15"/>
    </location>
</feature>
<keyword evidence="3" id="KW-0274">FAD</keyword>
<evidence type="ECO:0000256" key="2">
    <source>
        <dbReference type="ARBA" id="ARBA00022630"/>
    </source>
</evidence>
<sequence length="517" mass="57200">MRLLLLALTAAAVQALPRPGAECCALLHNDYPDKVSFPGSSEYMDETQAYWSSSCIVSPACFFVPDITSEVSQAVKLLATNNCRFSVRAGGHHSSIGAASNHKGVVISMANFKQRDVDPANNVIRVGPGNRIHEIYAATDAYRKVPVIGRHAQVGTGLLLGAGLSYLNNQEGLSVDNVVAHEVVLADGSVVVASRDSHADLHQALKGGGDNFGIVTRYDLKLFDLPESFLAGVVTYGDDAIDSLDDLTYDYHMRVAKKEKLTHILPQWGFHGANRQREAYIPFLYLKNEPQLPASLQHWLDVPFVHNTIRNTSTFAPLSFENDDGFGNGDFHQQRTLTIYPDRAFFKQVSRLWHEFSQTWQHIEGFYSLHGKMPITPYMVQKGIENGGNVLGLEGIKKPVSIFYFDVACNYAHDTRPLFEAIEAFVDRIRELARKRGLLHPYVMWNYAAFNQRVVDSYGPENVSFLKGVSKKYDPDGIFQSLVADPAMVRTGSLDTASGPALAGLHVSSLLDCHRQA</sequence>
<evidence type="ECO:0000259" key="6">
    <source>
        <dbReference type="PROSITE" id="PS51387"/>
    </source>
</evidence>
<dbReference type="AlphaFoldDB" id="M9Z6A8"/>
<proteinExistence type="inferred from homology"/>
<dbReference type="InterPro" id="IPR036318">
    <property type="entry name" value="FAD-bd_PCMH-like_sf"/>
</dbReference>
<dbReference type="PANTHER" id="PTHR42973">
    <property type="entry name" value="BINDING OXIDOREDUCTASE, PUTATIVE (AFU_ORTHOLOGUE AFUA_1G17690)-RELATED"/>
    <property type="match status" value="1"/>
</dbReference>
<evidence type="ECO:0000256" key="4">
    <source>
        <dbReference type="ARBA" id="ARBA00023002"/>
    </source>
</evidence>
<dbReference type="GO" id="GO:0016491">
    <property type="term" value="F:oxidoreductase activity"/>
    <property type="evidence" value="ECO:0007669"/>
    <property type="project" value="UniProtKB-KW"/>
</dbReference>
<feature type="domain" description="FAD-binding PCMH-type" evidence="6">
    <location>
        <begin position="55"/>
        <end position="225"/>
    </location>
</feature>
<dbReference type="InterPro" id="IPR050416">
    <property type="entry name" value="FAD-linked_Oxidoreductase"/>
</dbReference>
<evidence type="ECO:0000313" key="7">
    <source>
        <dbReference type="EMBL" id="AGK29887.1"/>
    </source>
</evidence>
<evidence type="ECO:0000256" key="5">
    <source>
        <dbReference type="SAM" id="SignalP"/>
    </source>
</evidence>
<reference evidence="7" key="1">
    <citation type="journal article" date="2013" name="Microbiol. Res.">
        <title>Genes encoding FAD-binding proteins in Volvariella volvacea exhibit differential expression in homokaryons and heterokaryons.</title>
        <authorList>
            <person name="Meng L."/>
            <person name="Yan J."/>
            <person name="Xie B."/>
            <person name="Li Y."/>
            <person name="Chen B."/>
            <person name="Liu S."/>
            <person name="Li D."/>
            <person name="Yang Z."/>
            <person name="Zeng X."/>
            <person name="Deng Y."/>
            <person name="Jiang Y."/>
        </authorList>
    </citation>
    <scope>NUCLEOTIDE SEQUENCE</scope>
    <source>
        <strain evidence="7">PYd21</strain>
    </source>
</reference>
<dbReference type="PROSITE" id="PS51387">
    <property type="entry name" value="FAD_PCMH"/>
    <property type="match status" value="1"/>
</dbReference>
<dbReference type="Pfam" id="PF01565">
    <property type="entry name" value="FAD_binding_4"/>
    <property type="match status" value="1"/>
</dbReference>
<dbReference type="SUPFAM" id="SSF56176">
    <property type="entry name" value="FAD-binding/transporter-associated domain-like"/>
    <property type="match status" value="1"/>
</dbReference>
<comment type="similarity">
    <text evidence="1">Belongs to the oxygen-dependent FAD-linked oxidoreductase family.</text>
</comment>
<dbReference type="PANTHER" id="PTHR42973:SF13">
    <property type="entry name" value="FAD-BINDING PCMH-TYPE DOMAIN-CONTAINING PROTEIN"/>
    <property type="match status" value="1"/>
</dbReference>
<dbReference type="EMBL" id="KC520530">
    <property type="protein sequence ID" value="AGK29887.1"/>
    <property type="molecule type" value="Genomic_DNA"/>
</dbReference>
<keyword evidence="5" id="KW-0732">Signal</keyword>
<dbReference type="InterPro" id="IPR006094">
    <property type="entry name" value="Oxid_FAD_bind_N"/>
</dbReference>
<evidence type="ECO:0000256" key="1">
    <source>
        <dbReference type="ARBA" id="ARBA00005466"/>
    </source>
</evidence>
<feature type="chain" id="PRO_5012791079" evidence="5">
    <location>
        <begin position="16"/>
        <end position="517"/>
    </location>
</feature>